<accession>A0A183ICF1</accession>
<dbReference type="EMBL" id="UZAM01006778">
    <property type="protein sequence ID" value="VDO93875.1"/>
    <property type="molecule type" value="Genomic_DNA"/>
</dbReference>
<evidence type="ECO:0000313" key="1">
    <source>
        <dbReference type="EMBL" id="VDO93875.1"/>
    </source>
</evidence>
<reference evidence="1 2" key="2">
    <citation type="submission" date="2018-11" db="EMBL/GenBank/DDBJ databases">
        <authorList>
            <consortium name="Pathogen Informatics"/>
        </authorList>
    </citation>
    <scope>NUCLEOTIDE SEQUENCE [LARGE SCALE GENOMIC DNA]</scope>
</reference>
<dbReference type="WBParaSite" id="SBAD_0000135201-mRNA-1">
    <property type="protein sequence ID" value="SBAD_0000135201-mRNA-1"/>
    <property type="gene ID" value="SBAD_0000135201"/>
</dbReference>
<organism evidence="3">
    <name type="scientific">Soboliphyme baturini</name>
    <dbReference type="NCBI Taxonomy" id="241478"/>
    <lineage>
        <taxon>Eukaryota</taxon>
        <taxon>Metazoa</taxon>
        <taxon>Ecdysozoa</taxon>
        <taxon>Nematoda</taxon>
        <taxon>Enoplea</taxon>
        <taxon>Dorylaimia</taxon>
        <taxon>Dioctophymatida</taxon>
        <taxon>Dioctophymatoidea</taxon>
        <taxon>Soboliphymatidae</taxon>
        <taxon>Soboliphyme</taxon>
    </lineage>
</organism>
<reference evidence="3" key="1">
    <citation type="submission" date="2016-06" db="UniProtKB">
        <authorList>
            <consortium name="WormBaseParasite"/>
        </authorList>
    </citation>
    <scope>IDENTIFICATION</scope>
</reference>
<name>A0A183ICF1_9BILA</name>
<gene>
    <name evidence="1" type="ORF">SBAD_LOCUS1295</name>
</gene>
<protein>
    <submittedName>
        <fullName evidence="3">PDEase domain-containing protein</fullName>
    </submittedName>
</protein>
<evidence type="ECO:0000313" key="3">
    <source>
        <dbReference type="WBParaSite" id="SBAD_0000135201-mRNA-1"/>
    </source>
</evidence>
<sequence>MTKGPAVFDSMVPGIADKWKMANSALERYIQDSQANHQEPEMRYEAKEDAMRSGNDEEVQVRLSDIDVSPGIHSDLQSVQHRTAIME</sequence>
<dbReference type="AlphaFoldDB" id="A0A183ICF1"/>
<keyword evidence="2" id="KW-1185">Reference proteome</keyword>
<dbReference type="Proteomes" id="UP000270296">
    <property type="component" value="Unassembled WGS sequence"/>
</dbReference>
<proteinExistence type="predicted"/>
<evidence type="ECO:0000313" key="2">
    <source>
        <dbReference type="Proteomes" id="UP000270296"/>
    </source>
</evidence>